<dbReference type="RefSeq" id="WP_169752836.1">
    <property type="nucleotide sequence ID" value="NZ_CP012542.1"/>
</dbReference>
<name>A0A6G5QH27_9BACT</name>
<accession>A0A6G5QH27</accession>
<evidence type="ECO:0008006" key="3">
    <source>
        <dbReference type="Google" id="ProtNLM"/>
    </source>
</evidence>
<organism evidence="1 2">
    <name type="scientific">Campylobacter mucosalis CCUG 21559</name>
    <dbReference type="NCBI Taxonomy" id="1032067"/>
    <lineage>
        <taxon>Bacteria</taxon>
        <taxon>Pseudomonadati</taxon>
        <taxon>Campylobacterota</taxon>
        <taxon>Epsilonproteobacteria</taxon>
        <taxon>Campylobacterales</taxon>
        <taxon>Campylobacteraceae</taxon>
        <taxon>Campylobacter</taxon>
    </lineage>
</organism>
<dbReference type="AlphaFoldDB" id="A0A6G5QH27"/>
<sequence>MRKIINFIAILVFFVGCASKEVIHEPIKNEALAYTSKAEIIKDSDRVLVIATYLNPISKEKIGEDAERFLLAINPKESDIVQQSIAVNDDKNVTIKEISDSDELMEFASFKLPWARYYEISTPKKEAKTLKLTFEIYQLGQVALEFVKVSKSLYWNP</sequence>
<dbReference type="EMBL" id="CP012542">
    <property type="protein sequence ID" value="QCD44806.1"/>
    <property type="molecule type" value="Genomic_DNA"/>
</dbReference>
<evidence type="ECO:0000313" key="1">
    <source>
        <dbReference type="EMBL" id="QCD44806.1"/>
    </source>
</evidence>
<protein>
    <recommendedName>
        <fullName evidence="3">Lipoprotein</fullName>
    </recommendedName>
</protein>
<reference evidence="1 2" key="1">
    <citation type="submission" date="2016-07" db="EMBL/GenBank/DDBJ databases">
        <title>Comparative genomics of the Campylobacter concisus group.</title>
        <authorList>
            <person name="Miller W.G."/>
            <person name="Yee E."/>
            <person name="Chapman M.H."/>
            <person name="Huynh S."/>
            <person name="Bono J.L."/>
            <person name="On S.L.W."/>
            <person name="StLeger J."/>
            <person name="Foster G."/>
            <person name="Parker C.T."/>
        </authorList>
    </citation>
    <scope>NUCLEOTIDE SEQUENCE [LARGE SCALE GENOMIC DNA]</scope>
    <source>
        <strain evidence="1 2">CCUG 21559</strain>
    </source>
</reference>
<keyword evidence="2" id="KW-1185">Reference proteome</keyword>
<evidence type="ECO:0000313" key="2">
    <source>
        <dbReference type="Proteomes" id="UP000503264"/>
    </source>
</evidence>
<proteinExistence type="predicted"/>
<dbReference type="Proteomes" id="UP000503264">
    <property type="component" value="Chromosome"/>
</dbReference>
<dbReference type="PROSITE" id="PS51257">
    <property type="entry name" value="PROKAR_LIPOPROTEIN"/>
    <property type="match status" value="1"/>
</dbReference>
<gene>
    <name evidence="1" type="ORF">CMUC_1023</name>
</gene>